<protein>
    <recommendedName>
        <fullName evidence="1">site-specific DNA-methyltransferase (adenine-specific)</fullName>
        <ecNumber evidence="1">2.1.1.72</ecNumber>
    </recommendedName>
</protein>
<name>A0A7R7TG65_THETH</name>
<keyword evidence="4" id="KW-0949">S-adenosyl-L-methionine</keyword>
<dbReference type="GO" id="GO:0032259">
    <property type="term" value="P:methylation"/>
    <property type="evidence" value="ECO:0007669"/>
    <property type="project" value="UniProtKB-KW"/>
</dbReference>
<dbReference type="InterPro" id="IPR050953">
    <property type="entry name" value="N4_N6_ade-DNA_methylase"/>
</dbReference>
<reference evidence="9" key="1">
    <citation type="submission" date="2021-01" db="EMBL/GenBank/DDBJ databases">
        <title>Complete Genome Sequence of Thermus thermophilus Strain HB5018, Isolated from Mine Onsen Hot Spring.</title>
        <authorList>
            <person name="Miyazaki K."/>
            <person name="Moriya T."/>
            <person name="Nemoto N."/>
            <person name="Oshima T."/>
            <person name="Yura K."/>
            <person name="Bessho Y."/>
        </authorList>
    </citation>
    <scope>NUCLEOTIDE SEQUENCE [LARGE SCALE GENOMIC DNA]</scope>
    <source>
        <strain evidence="9">HB5018</strain>
        <plasmid evidence="9">pHB5018c</plasmid>
    </source>
</reference>
<dbReference type="EMBL" id="AP024272">
    <property type="protein sequence ID" value="BCP67484.1"/>
    <property type="molecule type" value="Genomic_DNA"/>
</dbReference>
<evidence type="ECO:0000256" key="3">
    <source>
        <dbReference type="ARBA" id="ARBA00022679"/>
    </source>
</evidence>
<feature type="domain" description="Type II methyltransferase M.TaqI-like" evidence="7">
    <location>
        <begin position="591"/>
        <end position="763"/>
    </location>
</feature>
<dbReference type="PRINTS" id="PR00507">
    <property type="entry name" value="N12N6MTFRASE"/>
</dbReference>
<proteinExistence type="predicted"/>
<dbReference type="Proteomes" id="UP000596099">
    <property type="component" value="Plasmid pHB5018c"/>
</dbReference>
<evidence type="ECO:0000313" key="8">
    <source>
        <dbReference type="EMBL" id="BCP67484.1"/>
    </source>
</evidence>
<keyword evidence="8" id="KW-0614">Plasmid</keyword>
<evidence type="ECO:0000256" key="5">
    <source>
        <dbReference type="ARBA" id="ARBA00047942"/>
    </source>
</evidence>
<dbReference type="GO" id="GO:0003676">
    <property type="term" value="F:nucleic acid binding"/>
    <property type="evidence" value="ECO:0007669"/>
    <property type="project" value="InterPro"/>
</dbReference>
<evidence type="ECO:0000259" key="7">
    <source>
        <dbReference type="Pfam" id="PF07669"/>
    </source>
</evidence>
<evidence type="ECO:0000256" key="2">
    <source>
        <dbReference type="ARBA" id="ARBA00022603"/>
    </source>
</evidence>
<evidence type="ECO:0000313" key="9">
    <source>
        <dbReference type="Proteomes" id="UP000596099"/>
    </source>
</evidence>
<dbReference type="InterPro" id="IPR002052">
    <property type="entry name" value="DNA_methylase_N6_adenine_CS"/>
</dbReference>
<dbReference type="PANTHER" id="PTHR33841:SF1">
    <property type="entry name" value="DNA METHYLTRANSFERASE A"/>
    <property type="match status" value="1"/>
</dbReference>
<dbReference type="InterPro" id="IPR011639">
    <property type="entry name" value="MethylTrfase_TaqI-like_dom"/>
</dbReference>
<accession>A0A7R7TG65</accession>
<dbReference type="RefSeq" id="WP_201351577.1">
    <property type="nucleotide sequence ID" value="NZ_AP024272.1"/>
</dbReference>
<keyword evidence="2" id="KW-0489">Methyltransferase</keyword>
<dbReference type="EC" id="2.1.1.72" evidence="1"/>
<dbReference type="PANTHER" id="PTHR33841">
    <property type="entry name" value="DNA METHYLTRANSFERASE YEEA-RELATED"/>
    <property type="match status" value="1"/>
</dbReference>
<organism evidence="8 9">
    <name type="scientific">Thermus thermophilus</name>
    <dbReference type="NCBI Taxonomy" id="274"/>
    <lineage>
        <taxon>Bacteria</taxon>
        <taxon>Thermotogati</taxon>
        <taxon>Deinococcota</taxon>
        <taxon>Deinococci</taxon>
        <taxon>Thermales</taxon>
        <taxon>Thermaceae</taxon>
        <taxon>Thermus</taxon>
    </lineage>
</organism>
<dbReference type="GO" id="GO:0006304">
    <property type="term" value="P:DNA modification"/>
    <property type="evidence" value="ECO:0007669"/>
    <property type="project" value="InterPro"/>
</dbReference>
<keyword evidence="6" id="KW-0175">Coiled coil</keyword>
<sequence length="1206" mass="137868">MVKGLSDAALAFVETLSRELKKLKVGDKPYEAYLRDGGASGDEADVVDRLFVGSVLLPALGYPPELLVYNRQKGSERPDWQVHLDVGAPPYFLVESKSSGEDLRGHEEQLFRYMRRLGVPRGILTNGKEVLAYELRGDTSLPLLAFAVLDLWEPGLFPENLQSALRTLYYRFHRDHLLSLRTVIDDLTLTKSGNLHAPDGSTWPADARIQVVEAKGEGFAQRFAQDLGDLLKAVQEDARSQLTAWLREIEDLEAILWASPNGTKDLRKEFEGLRKRFRSDLERSFPQQDFSWLSEELKAPWEGRAVPWRGAAERIFGRLRAQVGTRRGERGWDTRRSYLDELEKLATAYEERWLLLKERHRNALAVKEAFEAWRKRYGFLLEAIGEKVDLEGEYALQTAYVFLVRLLLVRIAEDKGLLERRMFTDGGVAEWLVRVEPYYLGRESAEGMAAFLGMVFGRAQRDVYAHFFSEGTFDWYRPNRDLALRLLWRLAHYDFRDVDQDIIGYLYAHYATKEHRHNTGMYYTPPEVVDYILDRVGFSGGVVAAKTLLDPACGSGTFLVRAARRILEAFKAPSGTIPEAKQEDALRAVLENLVGLDLNPFACYLAEINLLVQVVDLVKALKGRGVEVHLDRFRVYNTDTLIARFPNLEWARGFPEEEVKLTPETFDFVVGNPPYVRADAPGMKDYRELVRAHLPLKERVEEVLTQKWDLFVPFVALGLEWLREGGRLGMILSRSVEVAPYAKKLRERLSRYRLIEVSRMSGQALFPEAVVDNTVLVVEKASPPSGHAVLERWFSARPAACPDEEKSVPLEEFLPRWKEGGGTPSPAIHTGKAVLLGEICFVSAGMELHPHERHKGDYELKDILSKKKDDIHRKPIVTGEEVEPFYPKRVLWVEWGTDRVPEKVRRPRFAELWERPKLLVQGTLSDLRIEAFWDRGEGWDPDLKGTASYLLASHSVLVIVRWCDLAGVAARQLGAVNDPERKRREDLSRRFSLGYLVGVLNTKAAWDRFRFRQGREGRVSVEPEPLKALPIPLADEAEQRRIAFLVLALEGVERRLRRLEEEGWNLKIFTPPEALLRSQDQGLEVPLSTAEIAWGLRVVNPSAKMRDLELEGRILKAGRVVVLEASDDTSARALEWFVWMERAGGFKGRKSWEDLTKEGFRVPRLPEEALKVIDRASAEVERVKRLLRRKERLLAELEERVERLYA</sequence>
<dbReference type="GO" id="GO:0009007">
    <property type="term" value="F:site-specific DNA-methyltransferase (adenine-specific) activity"/>
    <property type="evidence" value="ECO:0007669"/>
    <property type="project" value="UniProtKB-EC"/>
</dbReference>
<dbReference type="Gene3D" id="3.40.50.150">
    <property type="entry name" value="Vaccinia Virus protein VP39"/>
    <property type="match status" value="1"/>
</dbReference>
<evidence type="ECO:0000256" key="6">
    <source>
        <dbReference type="SAM" id="Coils"/>
    </source>
</evidence>
<dbReference type="InterPro" id="IPR029063">
    <property type="entry name" value="SAM-dependent_MTases_sf"/>
</dbReference>
<dbReference type="SUPFAM" id="SSF53335">
    <property type="entry name" value="S-adenosyl-L-methionine-dependent methyltransferases"/>
    <property type="match status" value="1"/>
</dbReference>
<gene>
    <name evidence="8" type="ORF">TthHB5018_c24180</name>
</gene>
<dbReference type="Pfam" id="PF07669">
    <property type="entry name" value="Eco57I"/>
    <property type="match status" value="1"/>
</dbReference>
<evidence type="ECO:0000256" key="1">
    <source>
        <dbReference type="ARBA" id="ARBA00011900"/>
    </source>
</evidence>
<evidence type="ECO:0000256" key="4">
    <source>
        <dbReference type="ARBA" id="ARBA00022691"/>
    </source>
</evidence>
<geneLocation type="plasmid" evidence="8 9">
    <name>pHB5018c</name>
</geneLocation>
<feature type="coiled-coil region" evidence="6">
    <location>
        <begin position="1173"/>
        <end position="1203"/>
    </location>
</feature>
<keyword evidence="3" id="KW-0808">Transferase</keyword>
<comment type="catalytic activity">
    <reaction evidence="5">
        <text>a 2'-deoxyadenosine in DNA + S-adenosyl-L-methionine = an N(6)-methyl-2'-deoxyadenosine in DNA + S-adenosyl-L-homocysteine + H(+)</text>
        <dbReference type="Rhea" id="RHEA:15197"/>
        <dbReference type="Rhea" id="RHEA-COMP:12418"/>
        <dbReference type="Rhea" id="RHEA-COMP:12419"/>
        <dbReference type="ChEBI" id="CHEBI:15378"/>
        <dbReference type="ChEBI" id="CHEBI:57856"/>
        <dbReference type="ChEBI" id="CHEBI:59789"/>
        <dbReference type="ChEBI" id="CHEBI:90615"/>
        <dbReference type="ChEBI" id="CHEBI:90616"/>
        <dbReference type="EC" id="2.1.1.72"/>
    </reaction>
</comment>
<dbReference type="AlphaFoldDB" id="A0A7R7TG65"/>
<dbReference type="PROSITE" id="PS00092">
    <property type="entry name" value="N6_MTASE"/>
    <property type="match status" value="1"/>
</dbReference>